<evidence type="ECO:0000313" key="4">
    <source>
        <dbReference type="EMBL" id="GAA0219014.1"/>
    </source>
</evidence>
<dbReference type="InterPro" id="IPR012338">
    <property type="entry name" value="Beta-lactam/transpept-like"/>
</dbReference>
<keyword evidence="5" id="KW-1185">Reference proteome</keyword>
<reference evidence="4 5" key="1">
    <citation type="journal article" date="2019" name="Int. J. Syst. Evol. Microbiol.">
        <title>The Global Catalogue of Microorganisms (GCM) 10K type strain sequencing project: providing services to taxonomists for standard genome sequencing and annotation.</title>
        <authorList>
            <consortium name="The Broad Institute Genomics Platform"/>
            <consortium name="The Broad Institute Genome Sequencing Center for Infectious Disease"/>
            <person name="Wu L."/>
            <person name="Ma J."/>
        </authorList>
    </citation>
    <scope>NUCLEOTIDE SEQUENCE [LARGE SCALE GENOMIC DNA]</scope>
    <source>
        <strain evidence="4 5">JCM 3380</strain>
    </source>
</reference>
<dbReference type="SUPFAM" id="SSF56601">
    <property type="entry name" value="beta-lactamase/transpeptidase-like"/>
    <property type="match status" value="1"/>
</dbReference>
<evidence type="ECO:0000259" key="3">
    <source>
        <dbReference type="Pfam" id="PF00144"/>
    </source>
</evidence>
<keyword evidence="4" id="KW-0378">Hydrolase</keyword>
<comment type="caution">
    <text evidence="4">The sequence shown here is derived from an EMBL/GenBank/DDBJ whole genome shotgun (WGS) entry which is preliminary data.</text>
</comment>
<dbReference type="EMBL" id="BAAABU010000003">
    <property type="protein sequence ID" value="GAA0219014.1"/>
    <property type="molecule type" value="Genomic_DNA"/>
</dbReference>
<dbReference type="PANTHER" id="PTHR46825">
    <property type="entry name" value="D-ALANYL-D-ALANINE-CARBOXYPEPTIDASE/ENDOPEPTIDASE AMPH"/>
    <property type="match status" value="1"/>
</dbReference>
<sequence>MRGALVKRLSLVALVAALSVTPAVTPAVAHAQPAVAHAQPAVDPQVALDSYRTTAGGPGAALHTHSRTLHSGSASITENRPITPDDRFRAASQTKTFTAVAVLQLVDDGSVDLDATVERYLPGVVTGNGHDGTKITVRQVLQNTSGITSSTSDPQPQPDGTYTLRELVRAGLTTPPRTAPGTAFEYSNTNFALAGLLVEQVTGRSIGDVITARIIAPLGLTRTEYPRSRSMAAPFVPGYQGGRLGPFFFWLDRTDSVEPSFIASAGAIVSSQRDLSTFQRALLDGRLLSPSTLRQMRTTVPMPGVPADSRYGLGLWRLALTCGGEAWGHFGDLSTGHSSGTFATDDGRVAALVTNTIVLTEPATTRIQVIDAALCA</sequence>
<dbReference type="Gene3D" id="3.40.710.10">
    <property type="entry name" value="DD-peptidase/beta-lactamase superfamily"/>
    <property type="match status" value="1"/>
</dbReference>
<dbReference type="InterPro" id="IPR050491">
    <property type="entry name" value="AmpC-like"/>
</dbReference>
<organism evidence="4 5">
    <name type="scientific">Saccharothrix mutabilis subsp. mutabilis</name>
    <dbReference type="NCBI Taxonomy" id="66855"/>
    <lineage>
        <taxon>Bacteria</taxon>
        <taxon>Bacillati</taxon>
        <taxon>Actinomycetota</taxon>
        <taxon>Actinomycetes</taxon>
        <taxon>Pseudonocardiales</taxon>
        <taxon>Pseudonocardiaceae</taxon>
        <taxon>Saccharothrix</taxon>
    </lineage>
</organism>
<proteinExistence type="predicted"/>
<evidence type="ECO:0000256" key="1">
    <source>
        <dbReference type="SAM" id="MobiDB-lite"/>
    </source>
</evidence>
<accession>A0ABN0TDT4</accession>
<keyword evidence="2" id="KW-0732">Signal</keyword>
<dbReference type="InterPro" id="IPR001466">
    <property type="entry name" value="Beta-lactam-related"/>
</dbReference>
<dbReference type="Proteomes" id="UP001500416">
    <property type="component" value="Unassembled WGS sequence"/>
</dbReference>
<dbReference type="PANTHER" id="PTHR46825:SF7">
    <property type="entry name" value="D-ALANYL-D-ALANINE CARBOXYPEPTIDASE"/>
    <property type="match status" value="1"/>
</dbReference>
<evidence type="ECO:0000256" key="2">
    <source>
        <dbReference type="SAM" id="SignalP"/>
    </source>
</evidence>
<feature type="compositionally biased region" description="Polar residues" evidence="1">
    <location>
        <begin position="69"/>
        <end position="80"/>
    </location>
</feature>
<name>A0ABN0TDT4_9PSEU</name>
<feature type="region of interest" description="Disordered" evidence="1">
    <location>
        <begin position="64"/>
        <end position="83"/>
    </location>
</feature>
<feature type="signal peptide" evidence="2">
    <location>
        <begin position="1"/>
        <end position="31"/>
    </location>
</feature>
<dbReference type="GO" id="GO:0016787">
    <property type="term" value="F:hydrolase activity"/>
    <property type="evidence" value="ECO:0007669"/>
    <property type="project" value="UniProtKB-KW"/>
</dbReference>
<protein>
    <submittedName>
        <fullName evidence="4">Serine hydrolase domain-containing protein</fullName>
    </submittedName>
</protein>
<evidence type="ECO:0000313" key="5">
    <source>
        <dbReference type="Proteomes" id="UP001500416"/>
    </source>
</evidence>
<gene>
    <name evidence="4" type="ORF">GCM10010492_16150</name>
</gene>
<feature type="domain" description="Beta-lactamase-related" evidence="3">
    <location>
        <begin position="64"/>
        <end position="369"/>
    </location>
</feature>
<dbReference type="Pfam" id="PF00144">
    <property type="entry name" value="Beta-lactamase"/>
    <property type="match status" value="1"/>
</dbReference>
<feature type="chain" id="PRO_5046608255" evidence="2">
    <location>
        <begin position="32"/>
        <end position="376"/>
    </location>
</feature>